<dbReference type="SMART" id="SM00494">
    <property type="entry name" value="ChtBD2"/>
    <property type="match status" value="1"/>
</dbReference>
<sequence>MTVLTSILMIILMSQLVQVNCQDSNPCEYKKQGKASDPTSCSKYYECKNFNGVEKSCPTGEHFSVQSRGCVPVRQSGCYLSTTRVTVRKGPGPGSNNRNPRLGSNHGSESGPGSGNGSKPGSDSHLESGSGSRYRCIPNTNTVDLFFNYEDLGKTYYISKHNYSTAADAEAVCTKLCAHLAEIDDKSEGDRVIAMMARLDTFGLLIAGKDNIKEGHWVYDRTGKSVKYFDWCTGEPNNYDDEDCMGYEKHRSCMLDFPCLYRYAAFYLRYVCET</sequence>
<dbReference type="CDD" id="cd00037">
    <property type="entry name" value="CLECT"/>
    <property type="match status" value="1"/>
</dbReference>
<dbReference type="InterPro" id="IPR016186">
    <property type="entry name" value="C-type_lectin-like/link_sf"/>
</dbReference>
<evidence type="ECO:0000256" key="1">
    <source>
        <dbReference type="SAM" id="MobiDB-lite"/>
    </source>
</evidence>
<dbReference type="GO" id="GO:0008061">
    <property type="term" value="F:chitin binding"/>
    <property type="evidence" value="ECO:0007669"/>
    <property type="project" value="InterPro"/>
</dbReference>
<gene>
    <name evidence="5" type="ORF">GSLYS_00021663001</name>
</gene>
<evidence type="ECO:0000313" key="5">
    <source>
        <dbReference type="EMBL" id="CAL1548346.1"/>
    </source>
</evidence>
<reference evidence="5 6" key="1">
    <citation type="submission" date="2024-04" db="EMBL/GenBank/DDBJ databases">
        <authorList>
            <consortium name="Genoscope - CEA"/>
            <person name="William W."/>
        </authorList>
    </citation>
    <scope>NUCLEOTIDE SEQUENCE [LARGE SCALE GENOMIC DNA]</scope>
</reference>
<name>A0AAV2IQ53_LYMST</name>
<dbReference type="SMART" id="SM00034">
    <property type="entry name" value="CLECT"/>
    <property type="match status" value="1"/>
</dbReference>
<feature type="signal peptide" evidence="2">
    <location>
        <begin position="1"/>
        <end position="21"/>
    </location>
</feature>
<dbReference type="InterPro" id="IPR016187">
    <property type="entry name" value="CTDL_fold"/>
</dbReference>
<dbReference type="InterPro" id="IPR036508">
    <property type="entry name" value="Chitin-bd_dom_sf"/>
</dbReference>
<evidence type="ECO:0000313" key="6">
    <source>
        <dbReference type="Proteomes" id="UP001497497"/>
    </source>
</evidence>
<dbReference type="SUPFAM" id="SSF57625">
    <property type="entry name" value="Invertebrate chitin-binding proteins"/>
    <property type="match status" value="1"/>
</dbReference>
<dbReference type="Proteomes" id="UP001497497">
    <property type="component" value="Unassembled WGS sequence"/>
</dbReference>
<dbReference type="Pfam" id="PF01607">
    <property type="entry name" value="CBM_14"/>
    <property type="match status" value="1"/>
</dbReference>
<comment type="caution">
    <text evidence="5">The sequence shown here is derived from an EMBL/GenBank/DDBJ whole genome shotgun (WGS) entry which is preliminary data.</text>
</comment>
<keyword evidence="6" id="KW-1185">Reference proteome</keyword>
<dbReference type="PROSITE" id="PS50940">
    <property type="entry name" value="CHIT_BIND_II"/>
    <property type="match status" value="1"/>
</dbReference>
<dbReference type="GO" id="GO:0005576">
    <property type="term" value="C:extracellular region"/>
    <property type="evidence" value="ECO:0007669"/>
    <property type="project" value="InterPro"/>
</dbReference>
<dbReference type="Gene3D" id="2.170.140.10">
    <property type="entry name" value="Chitin binding domain"/>
    <property type="match status" value="1"/>
</dbReference>
<evidence type="ECO:0000256" key="2">
    <source>
        <dbReference type="SAM" id="SignalP"/>
    </source>
</evidence>
<organism evidence="5 6">
    <name type="scientific">Lymnaea stagnalis</name>
    <name type="common">Great pond snail</name>
    <name type="synonym">Helix stagnalis</name>
    <dbReference type="NCBI Taxonomy" id="6523"/>
    <lineage>
        <taxon>Eukaryota</taxon>
        <taxon>Metazoa</taxon>
        <taxon>Spiralia</taxon>
        <taxon>Lophotrochozoa</taxon>
        <taxon>Mollusca</taxon>
        <taxon>Gastropoda</taxon>
        <taxon>Heterobranchia</taxon>
        <taxon>Euthyneura</taxon>
        <taxon>Panpulmonata</taxon>
        <taxon>Hygrophila</taxon>
        <taxon>Lymnaeoidea</taxon>
        <taxon>Lymnaeidae</taxon>
        <taxon>Lymnaea</taxon>
    </lineage>
</organism>
<evidence type="ECO:0008006" key="7">
    <source>
        <dbReference type="Google" id="ProtNLM"/>
    </source>
</evidence>
<feature type="domain" description="C-type lectin" evidence="3">
    <location>
        <begin position="151"/>
        <end position="259"/>
    </location>
</feature>
<proteinExistence type="predicted"/>
<accession>A0AAV2IQ53</accession>
<evidence type="ECO:0000259" key="4">
    <source>
        <dbReference type="PROSITE" id="PS50940"/>
    </source>
</evidence>
<dbReference type="SUPFAM" id="SSF56436">
    <property type="entry name" value="C-type lectin-like"/>
    <property type="match status" value="1"/>
</dbReference>
<dbReference type="InterPro" id="IPR002557">
    <property type="entry name" value="Chitin-bd_dom"/>
</dbReference>
<dbReference type="PROSITE" id="PS50041">
    <property type="entry name" value="C_TYPE_LECTIN_2"/>
    <property type="match status" value="1"/>
</dbReference>
<feature type="region of interest" description="Disordered" evidence="1">
    <location>
        <begin position="85"/>
        <end position="133"/>
    </location>
</feature>
<dbReference type="AlphaFoldDB" id="A0AAV2IQ53"/>
<feature type="domain" description="Chitin-binding type-2" evidence="4">
    <location>
        <begin position="24"/>
        <end position="80"/>
    </location>
</feature>
<dbReference type="Gene3D" id="3.10.100.10">
    <property type="entry name" value="Mannose-Binding Protein A, subunit A"/>
    <property type="match status" value="1"/>
</dbReference>
<dbReference type="EMBL" id="CAXITT010001292">
    <property type="protein sequence ID" value="CAL1548346.1"/>
    <property type="molecule type" value="Genomic_DNA"/>
</dbReference>
<feature type="chain" id="PRO_5043819447" description="C-type lectin domain-containing protein" evidence="2">
    <location>
        <begin position="22"/>
        <end position="274"/>
    </location>
</feature>
<evidence type="ECO:0000259" key="3">
    <source>
        <dbReference type="PROSITE" id="PS50041"/>
    </source>
</evidence>
<protein>
    <recommendedName>
        <fullName evidence="7">C-type lectin domain-containing protein</fullName>
    </recommendedName>
</protein>
<keyword evidence="2" id="KW-0732">Signal</keyword>
<dbReference type="Pfam" id="PF00059">
    <property type="entry name" value="Lectin_C"/>
    <property type="match status" value="1"/>
</dbReference>
<dbReference type="InterPro" id="IPR001304">
    <property type="entry name" value="C-type_lectin-like"/>
</dbReference>